<keyword evidence="1" id="KW-1133">Transmembrane helix</keyword>
<protein>
    <submittedName>
        <fullName evidence="2">Uncharacterized protein</fullName>
    </submittedName>
</protein>
<dbReference type="Proteomes" id="UP001164746">
    <property type="component" value="Chromosome 14"/>
</dbReference>
<evidence type="ECO:0000256" key="1">
    <source>
        <dbReference type="SAM" id="Phobius"/>
    </source>
</evidence>
<gene>
    <name evidence="2" type="ORF">MAR_010981</name>
</gene>
<organism evidence="2 3">
    <name type="scientific">Mya arenaria</name>
    <name type="common">Soft-shell clam</name>
    <dbReference type="NCBI Taxonomy" id="6604"/>
    <lineage>
        <taxon>Eukaryota</taxon>
        <taxon>Metazoa</taxon>
        <taxon>Spiralia</taxon>
        <taxon>Lophotrochozoa</taxon>
        <taxon>Mollusca</taxon>
        <taxon>Bivalvia</taxon>
        <taxon>Autobranchia</taxon>
        <taxon>Heteroconchia</taxon>
        <taxon>Euheterodonta</taxon>
        <taxon>Imparidentia</taxon>
        <taxon>Neoheterodontei</taxon>
        <taxon>Myida</taxon>
        <taxon>Myoidea</taxon>
        <taxon>Myidae</taxon>
        <taxon>Mya</taxon>
    </lineage>
</organism>
<feature type="transmembrane region" description="Helical" evidence="1">
    <location>
        <begin position="273"/>
        <end position="293"/>
    </location>
</feature>
<accession>A0ABY7FUG7</accession>
<keyword evidence="3" id="KW-1185">Reference proteome</keyword>
<name>A0ABY7FUG7_MYAAR</name>
<evidence type="ECO:0000313" key="2">
    <source>
        <dbReference type="EMBL" id="WAR25277.1"/>
    </source>
</evidence>
<sequence>MLASVSNTDITEKAITATATALEVLSKARERERERAYLRGDEGNLDHLCEEYCEIDDVNEALWFNFTLFLATHSWRSCQYPDCDFLYSSIPATPITAMKTQAPTIPRTVARGKLLADTDFVRGMGGVKDEDTKWITPFVQGLHSFIQAAQLHDEVAIAMKATPTEALLQGTGTVNIRLAPGPGLQTDQPCDYNILLVQENPENYLPGVLDNYPEMFNRTNVNISAYNFSNYSYDGYNYDQFEDYTFTYPPDHPICQNNGSAIRENFPSYNLCIHILLPVLCSIGILGILLTISDNAKATSLPKPKVL</sequence>
<reference evidence="2" key="1">
    <citation type="submission" date="2022-11" db="EMBL/GenBank/DDBJ databases">
        <title>Centuries of genome instability and evolution in soft-shell clam transmissible cancer (bioRxiv).</title>
        <authorList>
            <person name="Hart S.F.M."/>
            <person name="Yonemitsu M.A."/>
            <person name="Giersch R.M."/>
            <person name="Beal B.F."/>
            <person name="Arriagada G."/>
            <person name="Davis B.W."/>
            <person name="Ostrander E.A."/>
            <person name="Goff S.P."/>
            <person name="Metzger M.J."/>
        </authorList>
    </citation>
    <scope>NUCLEOTIDE SEQUENCE</scope>
    <source>
        <strain evidence="2">MELC-2E11</strain>
        <tissue evidence="2">Siphon/mantle</tissue>
    </source>
</reference>
<evidence type="ECO:0000313" key="3">
    <source>
        <dbReference type="Proteomes" id="UP001164746"/>
    </source>
</evidence>
<dbReference type="EMBL" id="CP111025">
    <property type="protein sequence ID" value="WAR25277.1"/>
    <property type="molecule type" value="Genomic_DNA"/>
</dbReference>
<keyword evidence="1" id="KW-0812">Transmembrane</keyword>
<proteinExistence type="predicted"/>
<keyword evidence="1" id="KW-0472">Membrane</keyword>